<dbReference type="Proteomes" id="UP000887563">
    <property type="component" value="Unplaced"/>
</dbReference>
<name>A0A914NGK0_MELIC</name>
<evidence type="ECO:0000313" key="1">
    <source>
        <dbReference type="Proteomes" id="UP000887563"/>
    </source>
</evidence>
<reference evidence="2" key="1">
    <citation type="submission" date="2022-11" db="UniProtKB">
        <authorList>
            <consortium name="WormBaseParasite"/>
        </authorList>
    </citation>
    <scope>IDENTIFICATION</scope>
</reference>
<dbReference type="AlphaFoldDB" id="A0A914NGK0"/>
<accession>A0A914NGK0</accession>
<keyword evidence="1" id="KW-1185">Reference proteome</keyword>
<organism evidence="1 2">
    <name type="scientific">Meloidogyne incognita</name>
    <name type="common">Southern root-knot nematode worm</name>
    <name type="synonym">Oxyuris incognita</name>
    <dbReference type="NCBI Taxonomy" id="6306"/>
    <lineage>
        <taxon>Eukaryota</taxon>
        <taxon>Metazoa</taxon>
        <taxon>Ecdysozoa</taxon>
        <taxon>Nematoda</taxon>
        <taxon>Chromadorea</taxon>
        <taxon>Rhabditida</taxon>
        <taxon>Tylenchina</taxon>
        <taxon>Tylenchomorpha</taxon>
        <taxon>Tylenchoidea</taxon>
        <taxon>Meloidogynidae</taxon>
        <taxon>Meloidogyninae</taxon>
        <taxon>Meloidogyne</taxon>
        <taxon>Meloidogyne incognita group</taxon>
    </lineage>
</organism>
<protein>
    <submittedName>
        <fullName evidence="2">Uncharacterized protein</fullName>
    </submittedName>
</protein>
<dbReference type="WBParaSite" id="Minc3s04998g37403">
    <property type="protein sequence ID" value="Minc3s04998g37403"/>
    <property type="gene ID" value="Minc3s04998g37403"/>
</dbReference>
<evidence type="ECO:0000313" key="2">
    <source>
        <dbReference type="WBParaSite" id="Minc3s04998g37403"/>
    </source>
</evidence>
<proteinExistence type="predicted"/>
<sequence>MIGVFINNILKQFYNFVVVDVVTKNFITFINSHLSIVAYSSNAPVLYFVSEKYRAAFNDCFPLLAYLNGSTSHSNRIGATTNTPAIAVNPHLPKNVNNRPLTVINS</sequence>